<dbReference type="SUPFAM" id="SSF48371">
    <property type="entry name" value="ARM repeat"/>
    <property type="match status" value="1"/>
</dbReference>
<accession>A0ABT0XDK2</accession>
<dbReference type="SMART" id="SM00567">
    <property type="entry name" value="EZ_HEAT"/>
    <property type="match status" value="5"/>
</dbReference>
<keyword evidence="3" id="KW-1185">Reference proteome</keyword>
<name>A0ABT0XDK2_9ACTN</name>
<dbReference type="Gene3D" id="1.25.10.10">
    <property type="entry name" value="Leucine-rich Repeat Variant"/>
    <property type="match status" value="3"/>
</dbReference>
<evidence type="ECO:0000313" key="2">
    <source>
        <dbReference type="EMBL" id="MCM2580499.1"/>
    </source>
</evidence>
<sequence>MTTVLTSSVFLLCTLLAVMVLGLLVVVIRSIRLLEERLRAARAAPLRGLLIELVCEDDEEESAALRRLTGLDQRRWEALEPTAAAMLGKVTGRGRDALVELFERRGAVEGALAGLRRRGTLRRARSAELIGELGHEPAAPALLPLLDSRDPDLRAVAGRALGRLGDVNAVPALLDRLDGHRRIPPAVATSALIRLGPVALPAIRAGLGHRDAVARAVALDALASLGDREATDVVAGVLRDDPSPEVRVRAAHAMGFLGTRDALEPLLDTVDPAHPLDLRVAAAEALGILGAVRATPRLTALLRDPSHRVAAAAGDALLRIGPAGHLALDFSARGADGPRAAAYARAAIAAGDRGTGP</sequence>
<keyword evidence="1" id="KW-0812">Transmembrane</keyword>
<dbReference type="EMBL" id="JAMQGM010000068">
    <property type="protein sequence ID" value="MCM2580499.1"/>
    <property type="molecule type" value="Genomic_DNA"/>
</dbReference>
<gene>
    <name evidence="2" type="ORF">M1E25_24720</name>
</gene>
<dbReference type="PANTHER" id="PTHR12697">
    <property type="entry name" value="PBS LYASE HEAT-LIKE PROTEIN"/>
    <property type="match status" value="1"/>
</dbReference>
<dbReference type="InterPro" id="IPR004155">
    <property type="entry name" value="PBS_lyase_HEAT"/>
</dbReference>
<dbReference type="Proteomes" id="UP001167160">
    <property type="component" value="Unassembled WGS sequence"/>
</dbReference>
<protein>
    <submittedName>
        <fullName evidence="2">HEAT repeat domain-containing protein</fullName>
    </submittedName>
</protein>
<reference evidence="2" key="1">
    <citation type="journal article" date="2023" name="Int. J. Syst. Evol. Microbiol.">
        <title>Streptomyces meridianus sp. nov. isolated from brackish water of the Tagus estuary in Alcochete, Portugal.</title>
        <authorList>
            <person name="Santos J.D.N."/>
            <person name="Klimek D."/>
            <person name="Calusinska M."/>
            <person name="Lobo Da Cunha A."/>
            <person name="Catita J."/>
            <person name="Goncalves H."/>
            <person name="Gonzalez I."/>
            <person name="Reyes F."/>
            <person name="Lage O.M."/>
        </authorList>
    </citation>
    <scope>NUCLEOTIDE SEQUENCE</scope>
    <source>
        <strain evidence="2">MTZ3.1</strain>
    </source>
</reference>
<dbReference type="InterPro" id="IPR016024">
    <property type="entry name" value="ARM-type_fold"/>
</dbReference>
<dbReference type="PANTHER" id="PTHR12697:SF5">
    <property type="entry name" value="DEOXYHYPUSINE HYDROXYLASE"/>
    <property type="match status" value="1"/>
</dbReference>
<evidence type="ECO:0000256" key="1">
    <source>
        <dbReference type="SAM" id="Phobius"/>
    </source>
</evidence>
<organism evidence="2 3">
    <name type="scientific">Streptomyces meridianus</name>
    <dbReference type="NCBI Taxonomy" id="2938945"/>
    <lineage>
        <taxon>Bacteria</taxon>
        <taxon>Bacillati</taxon>
        <taxon>Actinomycetota</taxon>
        <taxon>Actinomycetes</taxon>
        <taxon>Kitasatosporales</taxon>
        <taxon>Streptomycetaceae</taxon>
        <taxon>Streptomyces</taxon>
    </lineage>
</organism>
<feature type="transmembrane region" description="Helical" evidence="1">
    <location>
        <begin position="6"/>
        <end position="28"/>
    </location>
</feature>
<comment type="caution">
    <text evidence="2">The sequence shown here is derived from an EMBL/GenBank/DDBJ whole genome shotgun (WGS) entry which is preliminary data.</text>
</comment>
<evidence type="ECO:0000313" key="3">
    <source>
        <dbReference type="Proteomes" id="UP001167160"/>
    </source>
</evidence>
<keyword evidence="1" id="KW-1133">Transmembrane helix</keyword>
<proteinExistence type="predicted"/>
<dbReference type="InterPro" id="IPR011989">
    <property type="entry name" value="ARM-like"/>
</dbReference>
<dbReference type="Pfam" id="PF13646">
    <property type="entry name" value="HEAT_2"/>
    <property type="match status" value="2"/>
</dbReference>
<keyword evidence="1" id="KW-0472">Membrane</keyword>
<dbReference type="RefSeq" id="WP_251419399.1">
    <property type="nucleotide sequence ID" value="NZ_JAMQGM010000068.1"/>
</dbReference>